<evidence type="ECO:0008006" key="3">
    <source>
        <dbReference type="Google" id="ProtNLM"/>
    </source>
</evidence>
<reference evidence="1 2" key="1">
    <citation type="submission" date="2023-03" db="EMBL/GenBank/DDBJ databases">
        <title>Genome sequence of Lichtheimia ornata CBS 291.66.</title>
        <authorList>
            <person name="Mohabir J.T."/>
            <person name="Shea T.P."/>
            <person name="Kurbessoian T."/>
            <person name="Berby B."/>
            <person name="Fontaine J."/>
            <person name="Livny J."/>
            <person name="Gnirke A."/>
            <person name="Stajich J.E."/>
            <person name="Cuomo C.A."/>
        </authorList>
    </citation>
    <scope>NUCLEOTIDE SEQUENCE [LARGE SCALE GENOMIC DNA]</scope>
    <source>
        <strain evidence="1">CBS 291.66</strain>
    </source>
</reference>
<evidence type="ECO:0000313" key="2">
    <source>
        <dbReference type="Proteomes" id="UP001234581"/>
    </source>
</evidence>
<dbReference type="RefSeq" id="XP_058343926.1">
    <property type="nucleotide sequence ID" value="XM_058485440.1"/>
</dbReference>
<proteinExistence type="predicted"/>
<evidence type="ECO:0000313" key="1">
    <source>
        <dbReference type="EMBL" id="KAJ8659013.1"/>
    </source>
</evidence>
<comment type="caution">
    <text evidence="1">The sequence shown here is derived from an EMBL/GenBank/DDBJ whole genome shotgun (WGS) entry which is preliminary data.</text>
</comment>
<dbReference type="Proteomes" id="UP001234581">
    <property type="component" value="Unassembled WGS sequence"/>
</dbReference>
<keyword evidence="2" id="KW-1185">Reference proteome</keyword>
<dbReference type="GeneID" id="83212808"/>
<protein>
    <recommendedName>
        <fullName evidence="3">Arrestin-like N-terminal domain-containing protein</fullName>
    </recommendedName>
</protein>
<dbReference type="InterPro" id="IPR014752">
    <property type="entry name" value="Arrestin-like_C"/>
</dbReference>
<name>A0AAD7V462_9FUNG</name>
<accession>A0AAD7V462</accession>
<organism evidence="1 2">
    <name type="scientific">Lichtheimia ornata</name>
    <dbReference type="NCBI Taxonomy" id="688661"/>
    <lineage>
        <taxon>Eukaryota</taxon>
        <taxon>Fungi</taxon>
        <taxon>Fungi incertae sedis</taxon>
        <taxon>Mucoromycota</taxon>
        <taxon>Mucoromycotina</taxon>
        <taxon>Mucoromycetes</taxon>
        <taxon>Mucorales</taxon>
        <taxon>Lichtheimiaceae</taxon>
        <taxon>Lichtheimia</taxon>
    </lineage>
</organism>
<gene>
    <name evidence="1" type="ORF">O0I10_005395</name>
</gene>
<dbReference type="Gene3D" id="2.60.40.640">
    <property type="match status" value="1"/>
</dbReference>
<sequence>MLLFLEQSSSTFDLRLLEPALYLDAEDDTTVLRGYIDIPQLKRSICSITLVFQGYLTMKHPSTKRPLIQYHHELDPSSATFSFRGNTRRYPFEIRLTLGDMPETINSKGIKVEYRLTAQLRTSSGTRYKKSHPIQLMRVPFKHALLSGDNVARTIDSRRHHGQYVEYQFLVESKSLAVGSTVPLTLSLWPVIPGVRLLSIVVFLLERRCLDGKPFGHTVHVLSRADPQRQCLPQQALEEPWQNTFEYHLPDHKTILPSTTTTTRYNNNGNHDLFSVTHSLKVLMTLVFPGLGRTQRSLSFETDIQLQGHHVAFLDKIGALDLPEYRPPPLYEPPPAYTTVG</sequence>
<dbReference type="AlphaFoldDB" id="A0AAD7V462"/>
<dbReference type="EMBL" id="JARTCD010000021">
    <property type="protein sequence ID" value="KAJ8659013.1"/>
    <property type="molecule type" value="Genomic_DNA"/>
</dbReference>